<dbReference type="GO" id="GO:0016874">
    <property type="term" value="F:ligase activity"/>
    <property type="evidence" value="ECO:0007669"/>
    <property type="project" value="UniProtKB-KW"/>
</dbReference>
<dbReference type="Pfam" id="PF13193">
    <property type="entry name" value="AMP-binding_C"/>
    <property type="match status" value="1"/>
</dbReference>
<evidence type="ECO:0000259" key="5">
    <source>
        <dbReference type="Pfam" id="PF00501"/>
    </source>
</evidence>
<evidence type="ECO:0000256" key="1">
    <source>
        <dbReference type="ARBA" id="ARBA00006432"/>
    </source>
</evidence>
<dbReference type="CDD" id="cd12118">
    <property type="entry name" value="ttLC_FACS_AEE21_like"/>
    <property type="match status" value="1"/>
</dbReference>
<gene>
    <name evidence="7" type="ORF">TSA66_13270</name>
</gene>
<dbReference type="NCBIfam" id="NF006020">
    <property type="entry name" value="PRK08162.1"/>
    <property type="match status" value="1"/>
</dbReference>
<reference evidence="7 8" key="1">
    <citation type="submission" date="2014-12" db="EMBL/GenBank/DDBJ databases">
        <title>Denitrispirillum autotrophicum gen. nov., sp. nov., Denitrifying, Facultatively Autotrophic Bacteria Isolated from Rice Paddy Soil.</title>
        <authorList>
            <person name="Ishii S."/>
            <person name="Ashida N."/>
            <person name="Ohno H."/>
            <person name="Otsuka S."/>
            <person name="Yokota A."/>
            <person name="Senoo K."/>
        </authorList>
    </citation>
    <scope>NUCLEOTIDE SEQUENCE [LARGE SCALE GENOMIC DNA]</scope>
    <source>
        <strain evidence="7 8">TSA66</strain>
    </source>
</reference>
<dbReference type="PROSITE" id="PS00455">
    <property type="entry name" value="AMP_BINDING"/>
    <property type="match status" value="1"/>
</dbReference>
<dbReference type="Gene3D" id="3.30.300.30">
    <property type="match status" value="1"/>
</dbReference>
<name>A0A0C2BNF1_9BURK</name>
<protein>
    <submittedName>
        <fullName evidence="7">Acyl-CoA synthetase</fullName>
    </submittedName>
</protein>
<keyword evidence="8" id="KW-1185">Reference proteome</keyword>
<dbReference type="PANTHER" id="PTHR43859">
    <property type="entry name" value="ACYL-ACTIVATING ENZYME"/>
    <property type="match status" value="1"/>
</dbReference>
<dbReference type="PANTHER" id="PTHR43859:SF4">
    <property type="entry name" value="BUTANOATE--COA LIGASE AAE1-RELATED"/>
    <property type="match status" value="1"/>
</dbReference>
<keyword evidence="4" id="KW-0443">Lipid metabolism</keyword>
<dbReference type="GO" id="GO:0006631">
    <property type="term" value="P:fatty acid metabolic process"/>
    <property type="evidence" value="ECO:0007669"/>
    <property type="project" value="UniProtKB-KW"/>
</dbReference>
<dbReference type="EMBL" id="JWJG01000028">
    <property type="protein sequence ID" value="KIF81554.1"/>
    <property type="molecule type" value="Genomic_DNA"/>
</dbReference>
<dbReference type="RefSeq" id="WP_040040378.1">
    <property type="nucleotide sequence ID" value="NZ_JWJG01000028.1"/>
</dbReference>
<organism evidence="7 8">
    <name type="scientific">Noviherbaspirillum autotrophicum</name>
    <dbReference type="NCBI Taxonomy" id="709839"/>
    <lineage>
        <taxon>Bacteria</taxon>
        <taxon>Pseudomonadati</taxon>
        <taxon>Pseudomonadota</taxon>
        <taxon>Betaproteobacteria</taxon>
        <taxon>Burkholderiales</taxon>
        <taxon>Oxalobacteraceae</taxon>
        <taxon>Noviherbaspirillum</taxon>
    </lineage>
</organism>
<dbReference type="Gene3D" id="3.40.50.12780">
    <property type="entry name" value="N-terminal domain of ligase-like"/>
    <property type="match status" value="1"/>
</dbReference>
<dbReference type="Proteomes" id="UP000031572">
    <property type="component" value="Unassembled WGS sequence"/>
</dbReference>
<evidence type="ECO:0000256" key="2">
    <source>
        <dbReference type="ARBA" id="ARBA00022598"/>
    </source>
</evidence>
<dbReference type="STRING" id="709839.TSA66_13270"/>
<dbReference type="InterPro" id="IPR025110">
    <property type="entry name" value="AMP-bd_C"/>
</dbReference>
<dbReference type="InterPro" id="IPR042099">
    <property type="entry name" value="ANL_N_sf"/>
</dbReference>
<accession>A0A0C2BNF1</accession>
<keyword evidence="2" id="KW-0436">Ligase</keyword>
<evidence type="ECO:0000256" key="3">
    <source>
        <dbReference type="ARBA" id="ARBA00022832"/>
    </source>
</evidence>
<dbReference type="OrthoDB" id="9766486at2"/>
<evidence type="ECO:0000256" key="4">
    <source>
        <dbReference type="ARBA" id="ARBA00023098"/>
    </source>
</evidence>
<feature type="domain" description="AMP-dependent synthetase/ligase" evidence="5">
    <location>
        <begin position="26"/>
        <end position="405"/>
    </location>
</feature>
<feature type="domain" description="AMP-binding enzyme C-terminal" evidence="6">
    <location>
        <begin position="455"/>
        <end position="529"/>
    </location>
</feature>
<keyword evidence="3" id="KW-0276">Fatty acid metabolism</keyword>
<dbReference type="AlphaFoldDB" id="A0A0C2BNF1"/>
<evidence type="ECO:0000313" key="7">
    <source>
        <dbReference type="EMBL" id="KIF81554.1"/>
    </source>
</evidence>
<dbReference type="InterPro" id="IPR000873">
    <property type="entry name" value="AMP-dep_synth/lig_dom"/>
</dbReference>
<dbReference type="FunFam" id="3.40.50.12780:FF:000003">
    <property type="entry name" value="Long-chain-fatty-acid--CoA ligase FadD"/>
    <property type="match status" value="1"/>
</dbReference>
<evidence type="ECO:0000259" key="6">
    <source>
        <dbReference type="Pfam" id="PF13193"/>
    </source>
</evidence>
<dbReference type="InterPro" id="IPR020845">
    <property type="entry name" value="AMP-binding_CS"/>
</dbReference>
<dbReference type="SUPFAM" id="SSF56801">
    <property type="entry name" value="Acetyl-CoA synthetase-like"/>
    <property type="match status" value="1"/>
</dbReference>
<evidence type="ECO:0000313" key="8">
    <source>
        <dbReference type="Proteomes" id="UP000031572"/>
    </source>
</evidence>
<proteinExistence type="inferred from homology"/>
<dbReference type="InterPro" id="IPR045851">
    <property type="entry name" value="AMP-bd_C_sf"/>
</dbReference>
<dbReference type="Pfam" id="PF00501">
    <property type="entry name" value="AMP-binding"/>
    <property type="match status" value="1"/>
</dbReference>
<comment type="similarity">
    <text evidence="1">Belongs to the ATP-dependent AMP-binding enzyme family.</text>
</comment>
<comment type="caution">
    <text evidence="7">The sequence shown here is derived from an EMBL/GenBank/DDBJ whole genome shotgun (WGS) entry which is preliminary data.</text>
</comment>
<dbReference type="FunFam" id="3.30.300.30:FF:000008">
    <property type="entry name" value="2,3-dihydroxybenzoate-AMP ligase"/>
    <property type="match status" value="1"/>
</dbReference>
<sequence length="546" mass="59888">MQDNPFSLGLDKNAANYTPLSPLSFLERTAQVYPQRTSLIHGDTHYTWQQTYERCRRMASALARRGVGAGDTVATMLPNIPAMYEAHFGVPMAGAVLNTLNTRLDAEAIAFMLRHGAAKVLLTDREFSATVEQALALLDGPRPLVIDVDDALHDGGKFLGEIEYEAFLREGDPQFAWCLPTDEWDAIALNYTSGTTGNPKGVVYHHRGAYLNATSNIVGWGMPPHATYLWTLPMFHCNGWCFPWTMAANAGTSVCLRKIDARQIFALIRAHRVTHFCAAPIVLGMLISAPEDVRSGLAHKVSAMVAGAAPPAAIIEGMERLGFSLTHVYGLTETYGPASVCAKHDSWEDLPLAERAALNSRQGVRSHMQEAITVLDPATMQPVPWDGETMGEIMFRGNLVMKGYLKNPAATEEAFADGWFHTGDLAVVQPDGYVKIKDRSKDIIISGGENISSLEVEEVLYRHPDVMVAAVVAKPDDKWGEVPCAFIELRPGAQPTAEELIKHCRSMLAHFKVPKDIVFCSLPKTSTGKIQKFALRQRMNSASAIQ</sequence>